<name>A0A0E9S1C6_ANGAN</name>
<reference evidence="1" key="1">
    <citation type="submission" date="2014-11" db="EMBL/GenBank/DDBJ databases">
        <authorList>
            <person name="Amaro Gonzalez C."/>
        </authorList>
    </citation>
    <scope>NUCLEOTIDE SEQUENCE</scope>
</reference>
<dbReference type="EMBL" id="GBXM01074112">
    <property type="protein sequence ID" value="JAH34465.1"/>
    <property type="molecule type" value="Transcribed_RNA"/>
</dbReference>
<proteinExistence type="predicted"/>
<evidence type="ECO:0000313" key="1">
    <source>
        <dbReference type="EMBL" id="JAH34465.1"/>
    </source>
</evidence>
<accession>A0A0E9S1C6</accession>
<organism evidence="1">
    <name type="scientific">Anguilla anguilla</name>
    <name type="common">European freshwater eel</name>
    <name type="synonym">Muraena anguilla</name>
    <dbReference type="NCBI Taxonomy" id="7936"/>
    <lineage>
        <taxon>Eukaryota</taxon>
        <taxon>Metazoa</taxon>
        <taxon>Chordata</taxon>
        <taxon>Craniata</taxon>
        <taxon>Vertebrata</taxon>
        <taxon>Euteleostomi</taxon>
        <taxon>Actinopterygii</taxon>
        <taxon>Neopterygii</taxon>
        <taxon>Teleostei</taxon>
        <taxon>Anguilliformes</taxon>
        <taxon>Anguillidae</taxon>
        <taxon>Anguilla</taxon>
    </lineage>
</organism>
<protein>
    <submittedName>
        <fullName evidence="1">Uncharacterized protein</fullName>
    </submittedName>
</protein>
<dbReference type="AlphaFoldDB" id="A0A0E9S1C6"/>
<reference evidence="1" key="2">
    <citation type="journal article" date="2015" name="Fish Shellfish Immunol.">
        <title>Early steps in the European eel (Anguilla anguilla)-Vibrio vulnificus interaction in the gills: Role of the RtxA13 toxin.</title>
        <authorList>
            <person name="Callol A."/>
            <person name="Pajuelo D."/>
            <person name="Ebbesson L."/>
            <person name="Teles M."/>
            <person name="MacKenzie S."/>
            <person name="Amaro C."/>
        </authorList>
    </citation>
    <scope>NUCLEOTIDE SEQUENCE</scope>
</reference>
<sequence length="36" mass="4244">MLCVFQWKYSLCEATFLSNMSLVKPTLSVIELWSFQ</sequence>